<organism evidence="1 2">
    <name type="scientific">Portunus trituberculatus</name>
    <name type="common">Swimming crab</name>
    <name type="synonym">Neptunus trituberculatus</name>
    <dbReference type="NCBI Taxonomy" id="210409"/>
    <lineage>
        <taxon>Eukaryota</taxon>
        <taxon>Metazoa</taxon>
        <taxon>Ecdysozoa</taxon>
        <taxon>Arthropoda</taxon>
        <taxon>Crustacea</taxon>
        <taxon>Multicrustacea</taxon>
        <taxon>Malacostraca</taxon>
        <taxon>Eumalacostraca</taxon>
        <taxon>Eucarida</taxon>
        <taxon>Decapoda</taxon>
        <taxon>Pleocyemata</taxon>
        <taxon>Brachyura</taxon>
        <taxon>Eubrachyura</taxon>
        <taxon>Portunoidea</taxon>
        <taxon>Portunidae</taxon>
        <taxon>Portuninae</taxon>
        <taxon>Portunus</taxon>
    </lineage>
</organism>
<accession>A0A5B7EHU4</accession>
<proteinExistence type="predicted"/>
<protein>
    <submittedName>
        <fullName evidence="1">Uncharacterized protein</fullName>
    </submittedName>
</protein>
<sequence length="147" mass="14548">MVGQVMKLLKYDDKNVTASAPSTMRSIGGSPLLPITASNSSSGISGTSSSAKGTSWMLGSTAAAASSPIGSSRLRATFCSSSAALTNSTSSDFIGAASAASSSCFSFSFSSSSSSCVEVSSLIRTVSSSSFSLMESAPASSSFCVAP</sequence>
<keyword evidence="2" id="KW-1185">Reference proteome</keyword>
<dbReference type="EMBL" id="VSRR010002942">
    <property type="protein sequence ID" value="MPC33941.1"/>
    <property type="molecule type" value="Genomic_DNA"/>
</dbReference>
<name>A0A5B7EHU4_PORTR</name>
<comment type="caution">
    <text evidence="1">The sequence shown here is derived from an EMBL/GenBank/DDBJ whole genome shotgun (WGS) entry which is preliminary data.</text>
</comment>
<evidence type="ECO:0000313" key="1">
    <source>
        <dbReference type="EMBL" id="MPC33941.1"/>
    </source>
</evidence>
<gene>
    <name evidence="1" type="ORF">E2C01_027310</name>
</gene>
<evidence type="ECO:0000313" key="2">
    <source>
        <dbReference type="Proteomes" id="UP000324222"/>
    </source>
</evidence>
<reference evidence="1 2" key="1">
    <citation type="submission" date="2019-05" db="EMBL/GenBank/DDBJ databases">
        <title>Another draft genome of Portunus trituberculatus and its Hox gene families provides insights of decapod evolution.</title>
        <authorList>
            <person name="Jeong J.-H."/>
            <person name="Song I."/>
            <person name="Kim S."/>
            <person name="Choi T."/>
            <person name="Kim D."/>
            <person name="Ryu S."/>
            <person name="Kim W."/>
        </authorList>
    </citation>
    <scope>NUCLEOTIDE SEQUENCE [LARGE SCALE GENOMIC DNA]</scope>
    <source>
        <tissue evidence="1">Muscle</tissue>
    </source>
</reference>
<dbReference type="AlphaFoldDB" id="A0A5B7EHU4"/>
<dbReference type="Proteomes" id="UP000324222">
    <property type="component" value="Unassembled WGS sequence"/>
</dbReference>